<dbReference type="Gene3D" id="3.30.70.270">
    <property type="match status" value="1"/>
</dbReference>
<evidence type="ECO:0000259" key="4">
    <source>
        <dbReference type="PROSITE" id="PS50887"/>
    </source>
</evidence>
<evidence type="ECO:0000256" key="3">
    <source>
        <dbReference type="SAM" id="Coils"/>
    </source>
</evidence>
<dbReference type="AlphaFoldDB" id="A0A147HRT3"/>
<sequence length="344" mass="37247">MVMDWDSDGRRRPDTDLPGLFDASREALSFLDQHSLPRTTDSYALALQAVLHPYGPLGLEVARRTDGGVRLTDEDVRSLMPLVRQHEMAERHEDRTRMERELGEQAERLESLTADARQITGGFTSEFAALSHARSGGNDMGPDSGAVALLLEQLIARIARTERDLEELAGHVAALRTRIDSVPQSDDVDPLTGVMSRTGARALIEGLASDPHGYVIATCSVDDLEGINERYGRSVADNVLRAFVATLRQSCEGAEIIRWQGNLFVVVLRGRPLSMVAGMLEDARSAMQARTLRLRGSGAPIGVVTLSGGVAVGVGVVMEQTFHKAESLRALAVEGSGNRVLSRA</sequence>
<gene>
    <name evidence="5" type="ORF">NS319_17900</name>
</gene>
<feature type="domain" description="GGDEF" evidence="4">
    <location>
        <begin position="212"/>
        <end position="344"/>
    </location>
</feature>
<evidence type="ECO:0000313" key="6">
    <source>
        <dbReference type="Proteomes" id="UP000072867"/>
    </source>
</evidence>
<feature type="coiled-coil region" evidence="3">
    <location>
        <begin position="151"/>
        <end position="178"/>
    </location>
</feature>
<comment type="caution">
    <text evidence="5">The sequence shown here is derived from an EMBL/GenBank/DDBJ whole genome shotgun (WGS) entry which is preliminary data.</text>
</comment>
<dbReference type="PANTHER" id="PTHR45138:SF9">
    <property type="entry name" value="DIGUANYLATE CYCLASE DGCM-RELATED"/>
    <property type="match status" value="1"/>
</dbReference>
<dbReference type="SUPFAM" id="SSF55073">
    <property type="entry name" value="Nucleotide cyclase"/>
    <property type="match status" value="1"/>
</dbReference>
<evidence type="ECO:0000256" key="1">
    <source>
        <dbReference type="ARBA" id="ARBA00012528"/>
    </source>
</evidence>
<dbReference type="STRING" id="33051.SB4_16995"/>
<dbReference type="GO" id="GO:0043709">
    <property type="term" value="P:cell adhesion involved in single-species biofilm formation"/>
    <property type="evidence" value="ECO:0007669"/>
    <property type="project" value="TreeGrafter"/>
</dbReference>
<dbReference type="Proteomes" id="UP000072867">
    <property type="component" value="Unassembled WGS sequence"/>
</dbReference>
<protein>
    <recommendedName>
        <fullName evidence="1">diguanylate cyclase</fullName>
        <ecNumber evidence="1">2.7.7.65</ecNumber>
    </recommendedName>
</protein>
<name>A0A147HRT3_9SPHN</name>
<proteinExistence type="predicted"/>
<dbReference type="Pfam" id="PF00990">
    <property type="entry name" value="GGDEF"/>
    <property type="match status" value="1"/>
</dbReference>
<dbReference type="PROSITE" id="PS50887">
    <property type="entry name" value="GGDEF"/>
    <property type="match status" value="1"/>
</dbReference>
<keyword evidence="3" id="KW-0175">Coiled coil</keyword>
<dbReference type="InterPro" id="IPR000160">
    <property type="entry name" value="GGDEF_dom"/>
</dbReference>
<dbReference type="PANTHER" id="PTHR45138">
    <property type="entry name" value="REGULATORY COMPONENTS OF SENSORY TRANSDUCTION SYSTEM"/>
    <property type="match status" value="1"/>
</dbReference>
<dbReference type="InterPro" id="IPR043128">
    <property type="entry name" value="Rev_trsase/Diguanyl_cyclase"/>
</dbReference>
<comment type="catalytic activity">
    <reaction evidence="2">
        <text>2 GTP = 3',3'-c-di-GMP + 2 diphosphate</text>
        <dbReference type="Rhea" id="RHEA:24898"/>
        <dbReference type="ChEBI" id="CHEBI:33019"/>
        <dbReference type="ChEBI" id="CHEBI:37565"/>
        <dbReference type="ChEBI" id="CHEBI:58805"/>
        <dbReference type="EC" id="2.7.7.65"/>
    </reaction>
</comment>
<reference evidence="5 6" key="1">
    <citation type="journal article" date="2016" name="Front. Microbiol.">
        <title>Genomic Resource of Rice Seed Associated Bacteria.</title>
        <authorList>
            <person name="Midha S."/>
            <person name="Bansal K."/>
            <person name="Sharma S."/>
            <person name="Kumar N."/>
            <person name="Patil P.P."/>
            <person name="Chaudhry V."/>
            <person name="Patil P.B."/>
        </authorList>
    </citation>
    <scope>NUCLEOTIDE SEQUENCE [LARGE SCALE GENOMIC DNA]</scope>
    <source>
        <strain evidence="5 6">NS319</strain>
    </source>
</reference>
<dbReference type="GO" id="GO:0005886">
    <property type="term" value="C:plasma membrane"/>
    <property type="evidence" value="ECO:0007669"/>
    <property type="project" value="TreeGrafter"/>
</dbReference>
<evidence type="ECO:0000313" key="5">
    <source>
        <dbReference type="EMBL" id="KTT65978.1"/>
    </source>
</evidence>
<dbReference type="EC" id="2.7.7.65" evidence="1"/>
<evidence type="ECO:0000256" key="2">
    <source>
        <dbReference type="ARBA" id="ARBA00034247"/>
    </source>
</evidence>
<dbReference type="PATRIC" id="fig|33051.3.peg.1163"/>
<organism evidence="5 6">
    <name type="scientific">Sphingomonas sanguinis</name>
    <dbReference type="NCBI Taxonomy" id="33051"/>
    <lineage>
        <taxon>Bacteria</taxon>
        <taxon>Pseudomonadati</taxon>
        <taxon>Pseudomonadota</taxon>
        <taxon>Alphaproteobacteria</taxon>
        <taxon>Sphingomonadales</taxon>
        <taxon>Sphingomonadaceae</taxon>
        <taxon>Sphingomonas</taxon>
    </lineage>
</organism>
<dbReference type="GO" id="GO:0052621">
    <property type="term" value="F:diguanylate cyclase activity"/>
    <property type="evidence" value="ECO:0007669"/>
    <property type="project" value="UniProtKB-EC"/>
</dbReference>
<dbReference type="GO" id="GO:1902201">
    <property type="term" value="P:negative regulation of bacterial-type flagellum-dependent cell motility"/>
    <property type="evidence" value="ECO:0007669"/>
    <property type="project" value="TreeGrafter"/>
</dbReference>
<dbReference type="EMBL" id="LDTD01000177">
    <property type="protein sequence ID" value="KTT65978.1"/>
    <property type="molecule type" value="Genomic_DNA"/>
</dbReference>
<dbReference type="SMART" id="SM00267">
    <property type="entry name" value="GGDEF"/>
    <property type="match status" value="1"/>
</dbReference>
<dbReference type="InterPro" id="IPR029787">
    <property type="entry name" value="Nucleotide_cyclase"/>
</dbReference>
<accession>A0A147HRT3</accession>
<dbReference type="InterPro" id="IPR050469">
    <property type="entry name" value="Diguanylate_Cyclase"/>
</dbReference>